<organism evidence="1 2">
    <name type="scientific">candidate division CSSED10-310 bacterium</name>
    <dbReference type="NCBI Taxonomy" id="2855610"/>
    <lineage>
        <taxon>Bacteria</taxon>
        <taxon>Bacteria division CSSED10-310</taxon>
    </lineage>
</organism>
<dbReference type="Gene3D" id="3.40.630.30">
    <property type="match status" value="1"/>
</dbReference>
<gene>
    <name evidence="1" type="ORF">ACFL27_19080</name>
</gene>
<proteinExistence type="predicted"/>
<dbReference type="GO" id="GO:0016746">
    <property type="term" value="F:acyltransferase activity"/>
    <property type="evidence" value="ECO:0007669"/>
    <property type="project" value="UniProtKB-KW"/>
</dbReference>
<dbReference type="EMBL" id="JBHPBY010000295">
    <property type="protein sequence ID" value="MFC1852306.1"/>
    <property type="molecule type" value="Genomic_DNA"/>
</dbReference>
<comment type="caution">
    <text evidence="1">The sequence shown here is derived from an EMBL/GenBank/DDBJ whole genome shotgun (WGS) entry which is preliminary data.</text>
</comment>
<dbReference type="Proteomes" id="UP001594351">
    <property type="component" value="Unassembled WGS sequence"/>
</dbReference>
<protein>
    <submittedName>
        <fullName evidence="1">GNAT family N-acetyltransferase</fullName>
        <ecNumber evidence="1">2.3.1.-</ecNumber>
    </submittedName>
</protein>
<dbReference type="InterPro" id="IPR042573">
    <property type="entry name" value="GNAT_acetyltra_N"/>
</dbReference>
<keyword evidence="1" id="KW-0012">Acyltransferase</keyword>
<dbReference type="InterPro" id="IPR027365">
    <property type="entry name" value="GNAT_acetyltra_YdfB-like"/>
</dbReference>
<dbReference type="PANTHER" id="PTHR31143">
    <property type="match status" value="1"/>
</dbReference>
<keyword evidence="2" id="KW-1185">Reference proteome</keyword>
<evidence type="ECO:0000313" key="2">
    <source>
        <dbReference type="Proteomes" id="UP001594351"/>
    </source>
</evidence>
<dbReference type="InterPro" id="IPR016181">
    <property type="entry name" value="Acyl_CoA_acyltransferase"/>
</dbReference>
<reference evidence="1 2" key="1">
    <citation type="submission" date="2024-09" db="EMBL/GenBank/DDBJ databases">
        <title>Laminarin stimulates single cell rates of sulfate reduction while oxygen inhibits transcriptomic activity in coastal marine sediment.</title>
        <authorList>
            <person name="Lindsay M."/>
            <person name="Orcutt B."/>
            <person name="Emerson D."/>
            <person name="Stepanauskas R."/>
            <person name="D'Angelo T."/>
        </authorList>
    </citation>
    <scope>NUCLEOTIDE SEQUENCE [LARGE SCALE GENOMIC DNA]</scope>
    <source>
        <strain evidence="1">SAG AM-311-K15</strain>
    </source>
</reference>
<sequence length="276" mass="31813">MIYELSKDNFTKVSSLHDAVSHNLVIKSVLAGHSPGRVWINDIQNPSSSFLWEMVNGMFYLAGDSTNAAFNEDVNSLLKERVFPELTRLNYDDFNLVVTPASWQDQIWLILKDISPRLERIQGFVLRSEKEFKLPQWRDSIPPGFLMQRITRQILDNNLLENREDIEYCVKACWSSIDRYLDHGIGYCLLHENVITSWCSTDFVIADDGELYVETFGQYQNKGFGTLCAAACVAECLTQQYTLYWHCWADHFSSIKIAQKVGFEKTFEDSVYSISL</sequence>
<evidence type="ECO:0000313" key="1">
    <source>
        <dbReference type="EMBL" id="MFC1852306.1"/>
    </source>
</evidence>
<dbReference type="EC" id="2.3.1.-" evidence="1"/>
<dbReference type="Gene3D" id="3.40.630.110">
    <property type="entry name" value="GNAT acetyltransferase-like"/>
    <property type="match status" value="1"/>
</dbReference>
<dbReference type="Pfam" id="PF12746">
    <property type="entry name" value="GNAT_acetyltran"/>
    <property type="match status" value="1"/>
</dbReference>
<accession>A0ABV6Z1H5</accession>
<dbReference type="PANTHER" id="PTHR31143:SF2">
    <property type="entry name" value="FR47-LIKE DOMAIN-CONTAINING PROTEIN-RELATED"/>
    <property type="match status" value="1"/>
</dbReference>
<name>A0ABV6Z1H5_UNCC1</name>
<keyword evidence="1" id="KW-0808">Transferase</keyword>
<dbReference type="SUPFAM" id="SSF55729">
    <property type="entry name" value="Acyl-CoA N-acyltransferases (Nat)"/>
    <property type="match status" value="1"/>
</dbReference>